<sequence length="1086" mass="114348">MIRRSDTRSLPRVPAITAVGLLLVGLIVAPTESAVAQPPPEAPPDIGRIAYAGTEHRSLGIVQEQYGGTVSIPLFGEGPTHFDQDPSARGDLLVFTSLRDEARPQVYLRNPDGSVRRLTEGRDAAAPELSPDRTRVVFESTEPHPGGTGVHTQLWSVGVDGEDMRPLTDTTADEKTPTFSPDGTMIAFSADLGDGRGREIYQRPVSGGAVQRVSDEPEGAALDPQWHPTDEMIAYTLDPSGNGDPAAVEGMRIRLFDLAENLVLPLLGGDQESWNSRSPAWGIEGNTLLFVSRQTASAAARAGGPPMYGSGDGAGGAGEHPPGGTPAEPGTGEDRVYEVPTDGCLPYCGVPDLVSDEERDIDVPTWLDLPQGPHPIIERTTSADPYTVTLQDVRPDGADPRDLGLVVLREDPAIGTDSRRMWYPNPGFDPWTHRQAYSPDGSTLVVTRFEDTDSGRVQRLWLVDADGSNPRPLPVADRESADWETDATFSPDGEFIAFVRRRPGGIRPEAGLARIVVVAVDTGAVRFAVAPPPEFADQEDTQPAWSPDGSAIAFTRGLVTGGFDDEQRDNHIWTVSVPDPTVQVDLSAAACGFDCDVADDSAAFSPDGRRVLFNREHDALLTVDVAGGDCTVVLPSTGYGCQSELITGPTDGPFQPRDAAFSPDGGSVVFTSRRDGDPQTPEALEILDLATGESTVLTGELPGRQKEPSWQRSTNLSTTAPTDPAPIEVGEAVEIVIPVHNEGPAPAPTTELILTFPPVLRPTGLTTPQGECVLDGLRCDLGLLEPGESVEVVVEAVGTDPGPGRIDWTVGSSVLESNQGDNEAGVPIAVEPPATEPPPDPPGPPEPPNPPEPPDVPAPPRPPSAFPPLGPVLAGPAVTVAIEPDPSYVGGTVTVRYTVTNDGPIRATGLQLRPGLPASVPLRRSSVGCSRNLCILGDLVSGGTSTVRFVLAPTEAIRTPVAALLTTTGSDDDPDDNRDDALLRVLQPRIVAVPDVGDPGFVTSVRGIDFPPGDPVELTWDPGLTAPAAPTRPRADGTFAAQLLVVPKDGLGPRLITASGAGFASVDTDFLVVASTMSPPDLGSRR</sequence>
<dbReference type="SUPFAM" id="SSF82171">
    <property type="entry name" value="DPP6 N-terminal domain-like"/>
    <property type="match status" value="1"/>
</dbReference>
<dbReference type="GO" id="GO:0005975">
    <property type="term" value="P:carbohydrate metabolic process"/>
    <property type="evidence" value="ECO:0007669"/>
    <property type="project" value="UniProtKB-ARBA"/>
</dbReference>
<protein>
    <submittedName>
        <fullName evidence="4">Periplasmic component of the Tol biopolymer transport system</fullName>
    </submittedName>
</protein>
<dbReference type="Gene3D" id="2.60.40.10">
    <property type="entry name" value="Immunoglobulins"/>
    <property type="match status" value="1"/>
</dbReference>
<feature type="compositionally biased region" description="Polar residues" evidence="2">
    <location>
        <begin position="710"/>
        <end position="721"/>
    </location>
</feature>
<feature type="region of interest" description="Disordered" evidence="2">
    <location>
        <begin position="815"/>
        <end position="870"/>
    </location>
</feature>
<feature type="compositionally biased region" description="Low complexity" evidence="2">
    <location>
        <begin position="319"/>
        <end position="330"/>
    </location>
</feature>
<dbReference type="Pfam" id="PF07676">
    <property type="entry name" value="PD40"/>
    <property type="match status" value="6"/>
</dbReference>
<name>A0AAC9HS22_9PSEU</name>
<dbReference type="SUPFAM" id="SSF69304">
    <property type="entry name" value="Tricorn protease N-terminal domain"/>
    <property type="match status" value="1"/>
</dbReference>
<feature type="domain" description="DUF11" evidence="3">
    <location>
        <begin position="878"/>
        <end position="981"/>
    </location>
</feature>
<dbReference type="Pfam" id="PF01345">
    <property type="entry name" value="DUF11"/>
    <property type="match status" value="2"/>
</dbReference>
<evidence type="ECO:0000259" key="3">
    <source>
        <dbReference type="Pfam" id="PF01345"/>
    </source>
</evidence>
<reference evidence="5" key="1">
    <citation type="submission" date="2016-03" db="EMBL/GenBank/DDBJ databases">
        <title>Complete genome sequence of the type strain Actinoalloteichus hymeniacidonis DSM 45092.</title>
        <authorList>
            <person name="Schaffert L."/>
            <person name="Albersmeier A."/>
            <person name="Winkler A."/>
            <person name="Kalinowski J."/>
            <person name="Zotchev S."/>
            <person name="Ruckert C."/>
        </authorList>
    </citation>
    <scope>NUCLEOTIDE SEQUENCE [LARGE SCALE GENOMIC DNA]</scope>
    <source>
        <strain evidence="5">HPA177(T) (DSM 45092(T))</strain>
    </source>
</reference>
<dbReference type="Proteomes" id="UP000095210">
    <property type="component" value="Chromosome"/>
</dbReference>
<feature type="compositionally biased region" description="Pro residues" evidence="2">
    <location>
        <begin position="834"/>
        <end position="870"/>
    </location>
</feature>
<dbReference type="InterPro" id="IPR001434">
    <property type="entry name" value="OmcB-like_DUF11"/>
</dbReference>
<evidence type="ECO:0000313" key="5">
    <source>
        <dbReference type="Proteomes" id="UP000095210"/>
    </source>
</evidence>
<gene>
    <name evidence="4" type="ORF">TL08_17570</name>
</gene>
<evidence type="ECO:0000256" key="1">
    <source>
        <dbReference type="ARBA" id="ARBA00009820"/>
    </source>
</evidence>
<dbReference type="InterPro" id="IPR013783">
    <property type="entry name" value="Ig-like_fold"/>
</dbReference>
<dbReference type="PANTHER" id="PTHR36842">
    <property type="entry name" value="PROTEIN TOLB HOMOLOG"/>
    <property type="match status" value="1"/>
</dbReference>
<dbReference type="KEGG" id="ahm:TL08_17570"/>
<dbReference type="InterPro" id="IPR011042">
    <property type="entry name" value="6-blade_b-propeller_TolB-like"/>
</dbReference>
<dbReference type="Gene3D" id="2.120.10.30">
    <property type="entry name" value="TolB, C-terminal domain"/>
    <property type="match status" value="3"/>
</dbReference>
<evidence type="ECO:0000256" key="2">
    <source>
        <dbReference type="SAM" id="MobiDB-lite"/>
    </source>
</evidence>
<feature type="region of interest" description="Disordered" evidence="2">
    <location>
        <begin position="699"/>
        <end position="725"/>
    </location>
</feature>
<evidence type="ECO:0000313" key="4">
    <source>
        <dbReference type="EMBL" id="AOS64314.1"/>
    </source>
</evidence>
<dbReference type="PANTHER" id="PTHR36842:SF1">
    <property type="entry name" value="PROTEIN TOLB"/>
    <property type="match status" value="1"/>
</dbReference>
<keyword evidence="5" id="KW-1185">Reference proteome</keyword>
<feature type="region of interest" description="Disordered" evidence="2">
    <location>
        <begin position="300"/>
        <end position="334"/>
    </location>
</feature>
<dbReference type="EMBL" id="CP014859">
    <property type="protein sequence ID" value="AOS64314.1"/>
    <property type="molecule type" value="Genomic_DNA"/>
</dbReference>
<comment type="similarity">
    <text evidence="1">Belongs to the TolB family.</text>
</comment>
<dbReference type="AlphaFoldDB" id="A0AAC9HS22"/>
<proteinExistence type="inferred from homology"/>
<dbReference type="InterPro" id="IPR011659">
    <property type="entry name" value="WD40"/>
</dbReference>
<feature type="domain" description="DUF11" evidence="3">
    <location>
        <begin position="719"/>
        <end position="824"/>
    </location>
</feature>
<organism evidence="4 5">
    <name type="scientific">Actinoalloteichus hymeniacidonis</name>
    <dbReference type="NCBI Taxonomy" id="340345"/>
    <lineage>
        <taxon>Bacteria</taxon>
        <taxon>Bacillati</taxon>
        <taxon>Actinomycetota</taxon>
        <taxon>Actinomycetes</taxon>
        <taxon>Pseudonocardiales</taxon>
        <taxon>Pseudonocardiaceae</taxon>
        <taxon>Actinoalloteichus</taxon>
    </lineage>
</organism>
<accession>A0AAC9HS22</accession>